<evidence type="ECO:0000313" key="3">
    <source>
        <dbReference type="Proteomes" id="UP000321570"/>
    </source>
</evidence>
<feature type="transmembrane region" description="Helical" evidence="1">
    <location>
        <begin position="83"/>
        <end position="105"/>
    </location>
</feature>
<protein>
    <submittedName>
        <fullName evidence="2">Uncharacterized protein</fullName>
    </submittedName>
</protein>
<evidence type="ECO:0000256" key="1">
    <source>
        <dbReference type="SAM" id="Phobius"/>
    </source>
</evidence>
<evidence type="ECO:0000313" key="2">
    <source>
        <dbReference type="EMBL" id="VUZ38671.1"/>
    </source>
</evidence>
<dbReference type="AlphaFoldDB" id="A0A564XUF4"/>
<gene>
    <name evidence="2" type="ORF">WMSIL1_LOCUS98</name>
</gene>
<keyword evidence="3" id="KW-1185">Reference proteome</keyword>
<organism evidence="2 3">
    <name type="scientific">Hymenolepis diminuta</name>
    <name type="common">Rat tapeworm</name>
    <dbReference type="NCBI Taxonomy" id="6216"/>
    <lineage>
        <taxon>Eukaryota</taxon>
        <taxon>Metazoa</taxon>
        <taxon>Spiralia</taxon>
        <taxon>Lophotrochozoa</taxon>
        <taxon>Platyhelminthes</taxon>
        <taxon>Cestoda</taxon>
        <taxon>Eucestoda</taxon>
        <taxon>Cyclophyllidea</taxon>
        <taxon>Hymenolepididae</taxon>
        <taxon>Hymenolepis</taxon>
    </lineage>
</organism>
<reference evidence="2 3" key="1">
    <citation type="submission" date="2019-07" db="EMBL/GenBank/DDBJ databases">
        <authorList>
            <person name="Jastrzebski P J."/>
            <person name="Paukszto L."/>
            <person name="Jastrzebski P J."/>
        </authorList>
    </citation>
    <scope>NUCLEOTIDE SEQUENCE [LARGE SCALE GENOMIC DNA]</scope>
    <source>
        <strain evidence="2 3">WMS-il1</strain>
    </source>
</reference>
<accession>A0A564XUF4</accession>
<name>A0A564XUF4_HYMDI</name>
<keyword evidence="1" id="KW-0812">Transmembrane</keyword>
<keyword evidence="1" id="KW-0472">Membrane</keyword>
<dbReference type="Proteomes" id="UP000321570">
    <property type="component" value="Unassembled WGS sequence"/>
</dbReference>
<sequence>MKVKTYSESTHDCRFGNRVIYYGDSRDNHLHLVLVRSLSSKLQIALLALQWMIWEVGFEAMRAEHVALKEASSQGITIDRNHMIGLLVGIILGAVCTLVSVFLVARFCRPSRRRNHPGRLRFYDGSRSISNIQLERQIRHSLLHDPTVYANPSPIDQSMHSNSSLRYNFLLRQSPPRSLERIPRSEEISHTTGFYDRLSENFSK</sequence>
<keyword evidence="1" id="KW-1133">Transmembrane helix</keyword>
<proteinExistence type="predicted"/>
<dbReference type="EMBL" id="CABIJS010000004">
    <property type="protein sequence ID" value="VUZ38671.1"/>
    <property type="molecule type" value="Genomic_DNA"/>
</dbReference>